<dbReference type="SUPFAM" id="SSF160443">
    <property type="entry name" value="SMR domain-like"/>
    <property type="match status" value="1"/>
</dbReference>
<dbReference type="SMART" id="SM00463">
    <property type="entry name" value="SMR"/>
    <property type="match status" value="1"/>
</dbReference>
<evidence type="ECO:0000259" key="1">
    <source>
        <dbReference type="PROSITE" id="PS50828"/>
    </source>
</evidence>
<evidence type="ECO:0000313" key="2">
    <source>
        <dbReference type="EMBL" id="MBC8434322.1"/>
    </source>
</evidence>
<dbReference type="InterPro" id="IPR036063">
    <property type="entry name" value="Smr_dom_sf"/>
</dbReference>
<dbReference type="Pfam" id="PF01713">
    <property type="entry name" value="Smr"/>
    <property type="match status" value="1"/>
</dbReference>
<dbReference type="PROSITE" id="PS50828">
    <property type="entry name" value="SMR"/>
    <property type="match status" value="1"/>
</dbReference>
<dbReference type="PANTHER" id="PTHR35562:SF2">
    <property type="entry name" value="DNA ENDONUCLEASE SMRA-RELATED"/>
    <property type="match status" value="1"/>
</dbReference>
<sequence>MPIEDILDLHTFQPKEIPNLFADYFTACIEKQIYSVRVIHGKGKGILKKRVQELLEKNPMVLSFKDAPYDAGGWGATLVELKGRS</sequence>
<dbReference type="PANTHER" id="PTHR35562">
    <property type="entry name" value="DNA ENDONUCLEASE SMRA-RELATED"/>
    <property type="match status" value="1"/>
</dbReference>
<organism evidence="2 3">
    <name type="scientific">Candidatus Desulfatibia vada</name>
    <dbReference type="NCBI Taxonomy" id="2841696"/>
    <lineage>
        <taxon>Bacteria</taxon>
        <taxon>Pseudomonadati</taxon>
        <taxon>Thermodesulfobacteriota</taxon>
        <taxon>Desulfobacteria</taxon>
        <taxon>Desulfobacterales</taxon>
        <taxon>Desulfobacterales incertae sedis</taxon>
        <taxon>Candidatus Desulfatibia</taxon>
    </lineage>
</organism>
<evidence type="ECO:0000313" key="3">
    <source>
        <dbReference type="Proteomes" id="UP000605201"/>
    </source>
</evidence>
<name>A0A8J6P814_9BACT</name>
<dbReference type="AlphaFoldDB" id="A0A8J6P814"/>
<comment type="caution">
    <text evidence="2">The sequence shown here is derived from an EMBL/GenBank/DDBJ whole genome shotgun (WGS) entry which is preliminary data.</text>
</comment>
<feature type="domain" description="Smr" evidence="1">
    <location>
        <begin position="7"/>
        <end position="82"/>
    </location>
</feature>
<dbReference type="EMBL" id="JACNIG010000416">
    <property type="protein sequence ID" value="MBC8434322.1"/>
    <property type="molecule type" value="Genomic_DNA"/>
</dbReference>
<proteinExistence type="predicted"/>
<dbReference type="Proteomes" id="UP000605201">
    <property type="component" value="Unassembled WGS sequence"/>
</dbReference>
<reference evidence="2 3" key="1">
    <citation type="submission" date="2020-08" db="EMBL/GenBank/DDBJ databases">
        <title>Bridging the membrane lipid divide: bacteria of the FCB group superphylum have the potential to synthesize archaeal ether lipids.</title>
        <authorList>
            <person name="Villanueva L."/>
            <person name="Von Meijenfeldt F.A.B."/>
            <person name="Westbye A.B."/>
            <person name="Yadav S."/>
            <person name="Hopmans E.C."/>
            <person name="Dutilh B.E."/>
            <person name="Sinninghe Damste J.S."/>
        </authorList>
    </citation>
    <scope>NUCLEOTIDE SEQUENCE [LARGE SCALE GENOMIC DNA]</scope>
    <source>
        <strain evidence="2">NIOZ-UU17</strain>
    </source>
</reference>
<accession>A0A8J6P814</accession>
<gene>
    <name evidence="2" type="ORF">H8D96_20630</name>
</gene>
<protein>
    <submittedName>
        <fullName evidence="2">Smr/MutS family protein</fullName>
    </submittedName>
</protein>
<dbReference type="InterPro" id="IPR002625">
    <property type="entry name" value="Smr_dom"/>
</dbReference>
<dbReference type="Gene3D" id="3.30.1370.110">
    <property type="match status" value="1"/>
</dbReference>